<reference evidence="3" key="1">
    <citation type="submission" date="2023-10" db="EMBL/GenBank/DDBJ databases">
        <title>Genome assemblies of two species of porcelain crab, Petrolisthes cinctipes and Petrolisthes manimaculis (Anomura: Porcellanidae).</title>
        <authorList>
            <person name="Angst P."/>
        </authorList>
    </citation>
    <scope>NUCLEOTIDE SEQUENCE</scope>
    <source>
        <strain evidence="3">PB745_01</strain>
        <tissue evidence="3">Gill</tissue>
    </source>
</reference>
<keyword evidence="2" id="KW-0732">Signal</keyword>
<evidence type="ECO:0000256" key="2">
    <source>
        <dbReference type="SAM" id="SignalP"/>
    </source>
</evidence>
<feature type="chain" id="PRO_5042133968" evidence="2">
    <location>
        <begin position="23"/>
        <end position="643"/>
    </location>
</feature>
<keyword evidence="4" id="KW-1185">Reference proteome</keyword>
<dbReference type="Proteomes" id="UP001286313">
    <property type="component" value="Unassembled WGS sequence"/>
</dbReference>
<accession>A0AAE1GLD6</accession>
<sequence>MLKLVVVVVVVFLATLAPSTHSSTHYGARERAQIARQWAPLVWLHPEEEFYPDSVPAFLAHITPSIKVDGDGVEVDEGVATFIVPPLPMGGGSRESFLNVNHNFECAVCPLPRFLHGRQPDQHYVPPVYTIIHSCDPPPHSSRDGRSVTPSQLHTHTLTNIPGNDGVWYKGRVEADTNLMDSNISTEATLSNKESLVSNYMSYNNSSLTNNSAEMKRWHAGRTENNIENNSYTMTSNSSKGDEMWHEDQTQNNNRTRIITSPQNSQTYASIEQPYKSSTTLTSIIFPPQNYPINIREPITDGINVRKEEHTLNFGDDAEVTLGAQSSYRDSHTQLTETIPTPGELEVERSSEDSEYPMSEDAQRIPKELQPGSEEDYEYLRAEDTFPASDSEYEDLELGNERTNQHRATRTPLRTPAGQHTFTVTYWMFYPYNRGKPVCSVNLGYFLGRIVKPRDKRGGCHGEEVIMGDHVGDWEHVSIQFKGSTPTQMYVSTHTFGAYYTYDHQQGHFVYSEQDVREGLPLPTSPQYPSTLHLVGTRPVLYSTKGSHGLWAAAGVHHYNWIPLLLDEAGKGTPWKTWKNMHIIDLNEPETLTHHRSWWGYEGRWGNPSERCHLLMAAQCEVSPGPTGIPHKRINFPCSHPNP</sequence>
<feature type="signal peptide" evidence="2">
    <location>
        <begin position="1"/>
        <end position="22"/>
    </location>
</feature>
<organism evidence="3 4">
    <name type="scientific">Petrolisthes cinctipes</name>
    <name type="common">Flat porcelain crab</name>
    <dbReference type="NCBI Taxonomy" id="88211"/>
    <lineage>
        <taxon>Eukaryota</taxon>
        <taxon>Metazoa</taxon>
        <taxon>Ecdysozoa</taxon>
        <taxon>Arthropoda</taxon>
        <taxon>Crustacea</taxon>
        <taxon>Multicrustacea</taxon>
        <taxon>Malacostraca</taxon>
        <taxon>Eumalacostraca</taxon>
        <taxon>Eucarida</taxon>
        <taxon>Decapoda</taxon>
        <taxon>Pleocyemata</taxon>
        <taxon>Anomura</taxon>
        <taxon>Galatheoidea</taxon>
        <taxon>Porcellanidae</taxon>
        <taxon>Petrolisthes</taxon>
    </lineage>
</organism>
<dbReference type="PANTHER" id="PTHR48174:SF5">
    <property type="entry name" value="VACUOLAR PROTEIN SORTING-ASSOCIATED PROTEIN 62"/>
    <property type="match status" value="1"/>
</dbReference>
<protein>
    <submittedName>
        <fullName evidence="3">Uncharacterized protein</fullName>
    </submittedName>
</protein>
<gene>
    <name evidence="3" type="ORF">Pcinc_004458</name>
</gene>
<comment type="caution">
    <text evidence="3">The sequence shown here is derived from an EMBL/GenBank/DDBJ whole genome shotgun (WGS) entry which is preliminary data.</text>
</comment>
<evidence type="ECO:0000256" key="1">
    <source>
        <dbReference type="SAM" id="MobiDB-lite"/>
    </source>
</evidence>
<feature type="region of interest" description="Disordered" evidence="1">
    <location>
        <begin position="395"/>
        <end position="414"/>
    </location>
</feature>
<dbReference type="PANTHER" id="PTHR48174">
    <property type="entry name" value="DUF946 FAMILY PROTEIN"/>
    <property type="match status" value="1"/>
</dbReference>
<evidence type="ECO:0000313" key="4">
    <source>
        <dbReference type="Proteomes" id="UP001286313"/>
    </source>
</evidence>
<dbReference type="AlphaFoldDB" id="A0AAE1GLD6"/>
<dbReference type="EMBL" id="JAWQEG010000319">
    <property type="protein sequence ID" value="KAK3891663.1"/>
    <property type="molecule type" value="Genomic_DNA"/>
</dbReference>
<feature type="region of interest" description="Disordered" evidence="1">
    <location>
        <begin position="329"/>
        <end position="372"/>
    </location>
</feature>
<proteinExistence type="predicted"/>
<evidence type="ECO:0000313" key="3">
    <source>
        <dbReference type="EMBL" id="KAK3891663.1"/>
    </source>
</evidence>
<feature type="compositionally biased region" description="Polar residues" evidence="1">
    <location>
        <begin position="329"/>
        <end position="339"/>
    </location>
</feature>
<name>A0AAE1GLD6_PETCI</name>